<evidence type="ECO:0008006" key="3">
    <source>
        <dbReference type="Google" id="ProtNLM"/>
    </source>
</evidence>
<sequence length="322" mass="36209">MGTKILHMSDVRPFITLAQASKISRSSRRLFFTHCNETIEQRGHWHADYIYGAGSSTLIRYNNRFFLLTANHVLKANKVVKADGSSNYQNESPFIVISESSGGFEELLSFLFPLKKWNIGELIDNDGLVIDTKDIVLIELAIPAYKYFPDAFINLDSTPPKDIYNTAYFNGQLLIASGYPIKDNLFTHDDFGEYTHHTNIQRKIITGLCQNADEEPYINLDLTEGGEYSHQELNGMSGGLILNVHSEESSLSWLGMILTGGNNIIRFCPAKIIYPAIQRYLDAPFEIIDPSVTNPSLNDSEEATKILGELLDELEAMKQTKT</sequence>
<organism evidence="1 2">
    <name type="scientific">Modicisalibacter muralis</name>
    <dbReference type="NCBI Taxonomy" id="119000"/>
    <lineage>
        <taxon>Bacteria</taxon>
        <taxon>Pseudomonadati</taxon>
        <taxon>Pseudomonadota</taxon>
        <taxon>Gammaproteobacteria</taxon>
        <taxon>Oceanospirillales</taxon>
        <taxon>Halomonadaceae</taxon>
        <taxon>Modicisalibacter</taxon>
    </lineage>
</organism>
<dbReference type="Proteomes" id="UP000198654">
    <property type="component" value="Unassembled WGS sequence"/>
</dbReference>
<proteinExistence type="predicted"/>
<keyword evidence="2" id="KW-1185">Reference proteome</keyword>
<dbReference type="EMBL" id="FNGI01000001">
    <property type="protein sequence ID" value="SDK78036.1"/>
    <property type="molecule type" value="Genomic_DNA"/>
</dbReference>
<protein>
    <recommendedName>
        <fullName evidence="3">Trypsin-like peptidase domain-containing protein</fullName>
    </recommendedName>
</protein>
<gene>
    <name evidence="1" type="ORF">SAMN05661010_00057</name>
</gene>
<dbReference type="SUPFAM" id="SSF50494">
    <property type="entry name" value="Trypsin-like serine proteases"/>
    <property type="match status" value="1"/>
</dbReference>
<name>A0A1G9EPH0_9GAMM</name>
<evidence type="ECO:0000313" key="2">
    <source>
        <dbReference type="Proteomes" id="UP000198654"/>
    </source>
</evidence>
<dbReference type="STRING" id="119000.SAMN05661010_00057"/>
<dbReference type="AlphaFoldDB" id="A0A1G9EPH0"/>
<reference evidence="1 2" key="1">
    <citation type="submission" date="2016-10" db="EMBL/GenBank/DDBJ databases">
        <authorList>
            <person name="de Groot N.N."/>
        </authorList>
    </citation>
    <scope>NUCLEOTIDE SEQUENCE [LARGE SCALE GENOMIC DNA]</scope>
    <source>
        <strain evidence="1 2">DSM 14789</strain>
    </source>
</reference>
<dbReference type="InterPro" id="IPR009003">
    <property type="entry name" value="Peptidase_S1_PA"/>
</dbReference>
<evidence type="ECO:0000313" key="1">
    <source>
        <dbReference type="EMBL" id="SDK78036.1"/>
    </source>
</evidence>
<accession>A0A1G9EPH0</accession>